<dbReference type="OrthoDB" id="3469225at2759"/>
<comment type="caution">
    <text evidence="2">The sequence shown here is derived from an EMBL/GenBank/DDBJ whole genome shotgun (WGS) entry which is preliminary data.</text>
</comment>
<keyword evidence="3" id="KW-1185">Reference proteome</keyword>
<dbReference type="InterPro" id="IPR021858">
    <property type="entry name" value="Fun_TF"/>
</dbReference>
<feature type="region of interest" description="Disordered" evidence="1">
    <location>
        <begin position="60"/>
        <end position="90"/>
    </location>
</feature>
<protein>
    <submittedName>
        <fullName evidence="2">Uncharacterized protein</fullName>
    </submittedName>
</protein>
<gene>
    <name evidence="2" type="ORF">HII31_00683</name>
</gene>
<dbReference type="Pfam" id="PF11951">
    <property type="entry name" value="Fungal_trans_2"/>
    <property type="match status" value="1"/>
</dbReference>
<evidence type="ECO:0000256" key="1">
    <source>
        <dbReference type="SAM" id="MobiDB-lite"/>
    </source>
</evidence>
<reference evidence="2" key="1">
    <citation type="submission" date="2020-04" db="EMBL/GenBank/DDBJ databases">
        <title>Draft genome resource of the tomato pathogen Pseudocercospora fuligena.</title>
        <authorList>
            <person name="Zaccaron A."/>
        </authorList>
    </citation>
    <scope>NUCLEOTIDE SEQUENCE</scope>
    <source>
        <strain evidence="2">PF001</strain>
    </source>
</reference>
<dbReference type="PANTHER" id="PTHR37540">
    <property type="entry name" value="TRANSCRIPTION FACTOR (ACR-2), PUTATIVE-RELATED-RELATED"/>
    <property type="match status" value="1"/>
</dbReference>
<proteinExistence type="predicted"/>
<accession>A0A8H6VRL0</accession>
<organism evidence="2 3">
    <name type="scientific">Pseudocercospora fuligena</name>
    <dbReference type="NCBI Taxonomy" id="685502"/>
    <lineage>
        <taxon>Eukaryota</taxon>
        <taxon>Fungi</taxon>
        <taxon>Dikarya</taxon>
        <taxon>Ascomycota</taxon>
        <taxon>Pezizomycotina</taxon>
        <taxon>Dothideomycetes</taxon>
        <taxon>Dothideomycetidae</taxon>
        <taxon>Mycosphaerellales</taxon>
        <taxon>Mycosphaerellaceae</taxon>
        <taxon>Pseudocercospora</taxon>
    </lineage>
</organism>
<dbReference type="Proteomes" id="UP000660729">
    <property type="component" value="Unassembled WGS sequence"/>
</dbReference>
<evidence type="ECO:0000313" key="2">
    <source>
        <dbReference type="EMBL" id="KAF7197969.1"/>
    </source>
</evidence>
<name>A0A8H6VRL0_9PEZI</name>
<dbReference type="EMBL" id="JABCIY010000004">
    <property type="protein sequence ID" value="KAF7197969.1"/>
    <property type="molecule type" value="Genomic_DNA"/>
</dbReference>
<sequence length="426" mass="47272">MAPLDQAVGHSYYPFKRPAGMAAGEVLFVNKTASSGTLSRSRGLERAKIFSHVQRSSFNRASTSTKDLQKLTAAPKKKEKSKQDESLSEDASKIIARRAGRDVKFAINTKEITKLAKNTSSTDIRTPLSLNMLIARRPDPFETTAAPCSFYMDCLLKFFASDILPRIYPVKTMADISRKSTMSMSFQDPMLMFTLLSTTAASMYCASQLKTHAVAAMTFKVRAIEALNARLSQPKSAKVSLSTVNTVALLLWLECLQGNAADLRAHAAGLNHLVGQLEDLREIPLPVLATVLACSYFCSAYLQIRPKIQPIILSANNISRTAKSLLDQSRNPFYTGLASKFFIPSNLTILGPHLASIAIEQRANILLREELSRPDTTTTYSDVNSPTRKKSGSITLSHHYLSITLSRQLKTRYESLYSCFYSRLYW</sequence>
<dbReference type="AlphaFoldDB" id="A0A8H6VRL0"/>
<evidence type="ECO:0000313" key="3">
    <source>
        <dbReference type="Proteomes" id="UP000660729"/>
    </source>
</evidence>
<dbReference type="PANTHER" id="PTHR37540:SF5">
    <property type="entry name" value="TRANSCRIPTION FACTOR DOMAIN-CONTAINING PROTEIN"/>
    <property type="match status" value="1"/>
</dbReference>